<dbReference type="EnsemblMetazoa" id="SMAR010254-RA">
    <property type="protein sequence ID" value="SMAR010254-PA"/>
    <property type="gene ID" value="SMAR010254"/>
</dbReference>
<proteinExistence type="inferred from homology"/>
<keyword evidence="9 13" id="KW-0472">Membrane</keyword>
<dbReference type="InterPro" id="IPR001873">
    <property type="entry name" value="ENaC"/>
</dbReference>
<keyword evidence="11 12" id="KW-0407">Ion channel</keyword>
<sequence length="660" mass="75862">MSRFTCMNQLLYVMDSVENVNVGRLWKLTNTANIITSAVLKRLNNITTVTPKKMTGPMGICSGSLEFPSLGSAHEPGEHAPDIRNLFGFTPLQIIYITLVYKQYIFLNSTKNPCVDHTTYNKCQDKCLLKMYTKQKFPCRFPFMPSELNLDLCITKKDVTKNLYIKAITTYITTNPIEDCNCLRRCNKIAFEFSLTNNAMHQNETTFHLFLRNKQVLSVEERHAFHFISLLSDFGGNLGLYFGLSVLSAVYYVQQYIECIKALAKVKRIQRKHPKAYHYVAAIFDREMKKREKNVFSKHTFQGYPHCFVSVFLLIVTIYLLTSRIIFYISEPTRVVINVVENSTMHFPSLTLCGESRNFTKVRKAYARKEKTKEFCKDDFWDFFDKNVTAQEVWAFQDITGAIFNETESFAKKYVGLVPLRAEQQSVINTPTGQCSHFKIGKHTYAGTATMFALQLLQQQRCQSEVIAYVTANDLEPNIIYHTPVIASGNAAILFTAKKVTYHESYKNPCVSPDSTLNCERRCLQRKLKKQLQCRLPYLKNIRRPVCNSSKSAILSDTTFKHVFVDKKSCNCTKPCTTLIIDVNWYFEPHDNQLVTMYVTIFIHNTIEYINELPHYTYVQLMCDIGSILSVTLGLCIPVICLTLQNIAISTCWKVVTPFK</sequence>
<dbReference type="Gene3D" id="1.10.287.770">
    <property type="entry name" value="YojJ-like"/>
    <property type="match status" value="2"/>
</dbReference>
<evidence type="ECO:0000256" key="1">
    <source>
        <dbReference type="ARBA" id="ARBA00004141"/>
    </source>
</evidence>
<evidence type="ECO:0000256" key="4">
    <source>
        <dbReference type="ARBA" id="ARBA00022461"/>
    </source>
</evidence>
<dbReference type="GO" id="GO:0005886">
    <property type="term" value="C:plasma membrane"/>
    <property type="evidence" value="ECO:0007669"/>
    <property type="project" value="TreeGrafter"/>
</dbReference>
<dbReference type="PANTHER" id="PTHR11690">
    <property type="entry name" value="AMILORIDE-SENSITIVE SODIUM CHANNEL-RELATED"/>
    <property type="match status" value="1"/>
</dbReference>
<name>T1J963_STRMM</name>
<keyword evidence="15" id="KW-1185">Reference proteome</keyword>
<evidence type="ECO:0000256" key="2">
    <source>
        <dbReference type="ARBA" id="ARBA00007193"/>
    </source>
</evidence>
<comment type="subcellular location">
    <subcellularLocation>
        <location evidence="1">Membrane</location>
        <topology evidence="1">Multi-pass membrane protein</topology>
    </subcellularLocation>
</comment>
<evidence type="ECO:0000256" key="9">
    <source>
        <dbReference type="ARBA" id="ARBA00023136"/>
    </source>
</evidence>
<evidence type="ECO:0000256" key="7">
    <source>
        <dbReference type="ARBA" id="ARBA00023053"/>
    </source>
</evidence>
<evidence type="ECO:0000256" key="11">
    <source>
        <dbReference type="ARBA" id="ARBA00023303"/>
    </source>
</evidence>
<evidence type="ECO:0000256" key="8">
    <source>
        <dbReference type="ARBA" id="ARBA00023065"/>
    </source>
</evidence>
<evidence type="ECO:0000256" key="3">
    <source>
        <dbReference type="ARBA" id="ARBA00022448"/>
    </source>
</evidence>
<dbReference type="Proteomes" id="UP000014500">
    <property type="component" value="Unassembled WGS sequence"/>
</dbReference>
<dbReference type="GO" id="GO:0015280">
    <property type="term" value="F:ligand-gated sodium channel activity"/>
    <property type="evidence" value="ECO:0007669"/>
    <property type="project" value="TreeGrafter"/>
</dbReference>
<keyword evidence="7" id="KW-0915">Sodium</keyword>
<dbReference type="Pfam" id="PF00858">
    <property type="entry name" value="ASC"/>
    <property type="match status" value="2"/>
</dbReference>
<keyword evidence="8 12" id="KW-0406">Ion transport</keyword>
<dbReference type="EMBL" id="JH431970">
    <property type="status" value="NOT_ANNOTATED_CDS"/>
    <property type="molecule type" value="Genomic_DNA"/>
</dbReference>
<evidence type="ECO:0000313" key="15">
    <source>
        <dbReference type="Proteomes" id="UP000014500"/>
    </source>
</evidence>
<keyword evidence="10 12" id="KW-0739">Sodium transport</keyword>
<dbReference type="AlphaFoldDB" id="T1J963"/>
<feature type="transmembrane region" description="Helical" evidence="13">
    <location>
        <begin position="303"/>
        <end position="321"/>
    </location>
</feature>
<evidence type="ECO:0000256" key="13">
    <source>
        <dbReference type="SAM" id="Phobius"/>
    </source>
</evidence>
<protein>
    <submittedName>
        <fullName evidence="14">Uncharacterized protein</fullName>
    </submittedName>
</protein>
<reference evidence="15" key="1">
    <citation type="submission" date="2011-05" db="EMBL/GenBank/DDBJ databases">
        <authorList>
            <person name="Richards S.R."/>
            <person name="Qu J."/>
            <person name="Jiang H."/>
            <person name="Jhangiani S.N."/>
            <person name="Agravi P."/>
            <person name="Goodspeed R."/>
            <person name="Gross S."/>
            <person name="Mandapat C."/>
            <person name="Jackson L."/>
            <person name="Mathew T."/>
            <person name="Pu L."/>
            <person name="Thornton R."/>
            <person name="Saada N."/>
            <person name="Wilczek-Boney K.B."/>
            <person name="Lee S."/>
            <person name="Kovar C."/>
            <person name="Wu Y."/>
            <person name="Scherer S.E."/>
            <person name="Worley K.C."/>
            <person name="Muzny D.M."/>
            <person name="Gibbs R."/>
        </authorList>
    </citation>
    <scope>NUCLEOTIDE SEQUENCE</scope>
    <source>
        <strain evidence="15">Brora</strain>
    </source>
</reference>
<keyword evidence="3 12" id="KW-0813">Transport</keyword>
<keyword evidence="4 12" id="KW-0894">Sodium channel</keyword>
<evidence type="ECO:0000313" key="14">
    <source>
        <dbReference type="EnsemblMetazoa" id="SMAR010254-PA"/>
    </source>
</evidence>
<evidence type="ECO:0000256" key="5">
    <source>
        <dbReference type="ARBA" id="ARBA00022692"/>
    </source>
</evidence>
<organism evidence="14 15">
    <name type="scientific">Strigamia maritima</name>
    <name type="common">European centipede</name>
    <name type="synonym">Geophilus maritimus</name>
    <dbReference type="NCBI Taxonomy" id="126957"/>
    <lineage>
        <taxon>Eukaryota</taxon>
        <taxon>Metazoa</taxon>
        <taxon>Ecdysozoa</taxon>
        <taxon>Arthropoda</taxon>
        <taxon>Myriapoda</taxon>
        <taxon>Chilopoda</taxon>
        <taxon>Pleurostigmophora</taxon>
        <taxon>Geophilomorpha</taxon>
        <taxon>Linotaeniidae</taxon>
        <taxon>Strigamia</taxon>
    </lineage>
</organism>
<keyword evidence="5 12" id="KW-0812">Transmembrane</keyword>
<evidence type="ECO:0000256" key="10">
    <source>
        <dbReference type="ARBA" id="ARBA00023201"/>
    </source>
</evidence>
<accession>T1J963</accession>
<evidence type="ECO:0000256" key="12">
    <source>
        <dbReference type="RuleBase" id="RU000679"/>
    </source>
</evidence>
<comment type="similarity">
    <text evidence="2 12">Belongs to the amiloride-sensitive sodium channel (TC 1.A.6) family.</text>
</comment>
<reference evidence="14" key="2">
    <citation type="submission" date="2015-02" db="UniProtKB">
        <authorList>
            <consortium name="EnsemblMetazoa"/>
        </authorList>
    </citation>
    <scope>IDENTIFICATION</scope>
</reference>
<keyword evidence="6 13" id="KW-1133">Transmembrane helix</keyword>
<evidence type="ECO:0000256" key="6">
    <source>
        <dbReference type="ARBA" id="ARBA00022989"/>
    </source>
</evidence>
<dbReference type="PhylomeDB" id="T1J963"/>
<dbReference type="HOGENOM" id="CLU_349968_0_0_1"/>